<dbReference type="InterPro" id="IPR021131">
    <property type="entry name" value="Ribosomal_uL15/eL18"/>
</dbReference>
<dbReference type="InterPro" id="IPR044622">
    <property type="entry name" value="PCN"/>
</dbReference>
<dbReference type="AlphaFoldDB" id="A0ABD3TRJ2"/>
<dbReference type="GO" id="GO:1990904">
    <property type="term" value="C:ribonucleoprotein complex"/>
    <property type="evidence" value="ECO:0007669"/>
    <property type="project" value="UniProtKB-KW"/>
</dbReference>
<evidence type="ECO:0000313" key="5">
    <source>
        <dbReference type="EMBL" id="KAL3839033.1"/>
    </source>
</evidence>
<accession>A0ABD3TRJ2</accession>
<dbReference type="PANTHER" id="PTHR45086">
    <property type="entry name" value="WD REPEAT-CONTAINING PROTEIN PCN"/>
    <property type="match status" value="1"/>
</dbReference>
<evidence type="ECO:0000256" key="2">
    <source>
        <dbReference type="ARBA" id="ARBA00023274"/>
    </source>
</evidence>
<comment type="caution">
    <text evidence="5">The sequence shown here is derived from an EMBL/GenBank/DDBJ whole genome shotgun (WGS) entry which is preliminary data.</text>
</comment>
<keyword evidence="1" id="KW-0689">Ribosomal protein</keyword>
<name>A0ABD3TRJ2_9LAMI</name>
<feature type="domain" description="Large ribosomal subunit protein uL15/eL18" evidence="4">
    <location>
        <begin position="10"/>
        <end position="40"/>
    </location>
</feature>
<keyword evidence="6" id="KW-1185">Reference proteome</keyword>
<dbReference type="PANTHER" id="PTHR45086:SF1">
    <property type="entry name" value="WD REPEAT-CONTAINING PROTEIN PCN"/>
    <property type="match status" value="1"/>
</dbReference>
<evidence type="ECO:0000313" key="6">
    <source>
        <dbReference type="Proteomes" id="UP001634393"/>
    </source>
</evidence>
<dbReference type="Pfam" id="PF17135">
    <property type="entry name" value="Ribosomal_L18"/>
    <property type="match status" value="1"/>
</dbReference>
<protein>
    <recommendedName>
        <fullName evidence="4">Large ribosomal subunit protein uL15/eL18 domain-containing protein</fullName>
    </recommendedName>
</protein>
<evidence type="ECO:0000256" key="3">
    <source>
        <dbReference type="PROSITE-ProRule" id="PRU00221"/>
    </source>
</evidence>
<dbReference type="InterPro" id="IPR015943">
    <property type="entry name" value="WD40/YVTN_repeat-like_dom_sf"/>
</dbReference>
<feature type="repeat" description="WD" evidence="3">
    <location>
        <begin position="106"/>
        <end position="138"/>
    </location>
</feature>
<dbReference type="Pfam" id="PF00400">
    <property type="entry name" value="WD40"/>
    <property type="match status" value="1"/>
</dbReference>
<dbReference type="GO" id="GO:0003729">
    <property type="term" value="F:mRNA binding"/>
    <property type="evidence" value="ECO:0007669"/>
    <property type="project" value="UniProtKB-ARBA"/>
</dbReference>
<dbReference type="Gene3D" id="3.100.10.10">
    <property type="match status" value="1"/>
</dbReference>
<dbReference type="InterPro" id="IPR036227">
    <property type="entry name" value="Ribosomal_uL15/eL18_sf"/>
</dbReference>
<dbReference type="Proteomes" id="UP001634393">
    <property type="component" value="Unassembled WGS sequence"/>
</dbReference>
<dbReference type="InterPro" id="IPR001680">
    <property type="entry name" value="WD40_rpt"/>
</dbReference>
<dbReference type="SUPFAM" id="SSF52080">
    <property type="entry name" value="Ribosomal proteins L15p and L18e"/>
    <property type="match status" value="1"/>
</dbReference>
<dbReference type="SMART" id="SM00320">
    <property type="entry name" value="WD40"/>
    <property type="match status" value="2"/>
</dbReference>
<dbReference type="InterPro" id="IPR036322">
    <property type="entry name" value="WD40_repeat_dom_sf"/>
</dbReference>
<keyword evidence="2" id="KW-0687">Ribonucleoprotein</keyword>
<evidence type="ECO:0000259" key="4">
    <source>
        <dbReference type="Pfam" id="PF17135"/>
    </source>
</evidence>
<dbReference type="GO" id="GO:0005840">
    <property type="term" value="C:ribosome"/>
    <property type="evidence" value="ECO:0007669"/>
    <property type="project" value="UniProtKB-KW"/>
</dbReference>
<sequence length="200" mass="22578">MPLCFIGHNLVTALRFTETARARIEKAGRECLTFDQLAISGLTWAEHEDNSESEDDGDRDAVELNEENNAKYTRLAIVCDDGCVRIYNVSDEEKLTIERCRGRTLSVTWSPDAKRIYSGSSDGFIRCWDAKLGNEIYRITVVLGGVGSRTDLCIWSLFALRYELYVGLVSRDSSGSVQFWDGNLPPIKYIMFNLPTCELN</sequence>
<dbReference type="PROSITE" id="PS50294">
    <property type="entry name" value="WD_REPEATS_REGION"/>
    <property type="match status" value="1"/>
</dbReference>
<dbReference type="SUPFAM" id="SSF50978">
    <property type="entry name" value="WD40 repeat-like"/>
    <property type="match status" value="1"/>
</dbReference>
<dbReference type="Gene3D" id="2.130.10.10">
    <property type="entry name" value="YVTN repeat-like/Quinoprotein amine dehydrogenase"/>
    <property type="match status" value="1"/>
</dbReference>
<reference evidence="5 6" key="1">
    <citation type="submission" date="2024-12" db="EMBL/GenBank/DDBJ databases">
        <title>The unique morphological basis and parallel evolutionary history of personate flowers in Penstemon.</title>
        <authorList>
            <person name="Depatie T.H."/>
            <person name="Wessinger C.A."/>
        </authorList>
    </citation>
    <scope>NUCLEOTIDE SEQUENCE [LARGE SCALE GENOMIC DNA]</scope>
    <source>
        <strain evidence="5">WTNN_2</strain>
        <tissue evidence="5">Leaf</tissue>
    </source>
</reference>
<dbReference type="EMBL" id="JBJXBP010000003">
    <property type="protein sequence ID" value="KAL3839033.1"/>
    <property type="molecule type" value="Genomic_DNA"/>
</dbReference>
<keyword evidence="3" id="KW-0853">WD repeat</keyword>
<evidence type="ECO:0000256" key="1">
    <source>
        <dbReference type="ARBA" id="ARBA00022980"/>
    </source>
</evidence>
<dbReference type="PROSITE" id="PS50082">
    <property type="entry name" value="WD_REPEATS_2"/>
    <property type="match status" value="1"/>
</dbReference>
<organism evidence="5 6">
    <name type="scientific">Penstemon smallii</name>
    <dbReference type="NCBI Taxonomy" id="265156"/>
    <lineage>
        <taxon>Eukaryota</taxon>
        <taxon>Viridiplantae</taxon>
        <taxon>Streptophyta</taxon>
        <taxon>Embryophyta</taxon>
        <taxon>Tracheophyta</taxon>
        <taxon>Spermatophyta</taxon>
        <taxon>Magnoliopsida</taxon>
        <taxon>eudicotyledons</taxon>
        <taxon>Gunneridae</taxon>
        <taxon>Pentapetalae</taxon>
        <taxon>asterids</taxon>
        <taxon>lamiids</taxon>
        <taxon>Lamiales</taxon>
        <taxon>Plantaginaceae</taxon>
        <taxon>Cheloneae</taxon>
        <taxon>Penstemon</taxon>
    </lineage>
</organism>
<gene>
    <name evidence="5" type="ORF">ACJIZ3_023624</name>
</gene>
<proteinExistence type="predicted"/>